<name>A0A318GXN1_9BURK</name>
<dbReference type="RefSeq" id="WP_146219433.1">
    <property type="nucleotide sequence ID" value="NZ_QJJS01000021.1"/>
</dbReference>
<protein>
    <recommendedName>
        <fullName evidence="3">GDSL-like lipase/acylhydrolase family protein</fullName>
    </recommendedName>
</protein>
<evidence type="ECO:0008006" key="3">
    <source>
        <dbReference type="Google" id="ProtNLM"/>
    </source>
</evidence>
<keyword evidence="2" id="KW-1185">Reference proteome</keyword>
<dbReference type="Gene3D" id="3.40.50.1110">
    <property type="entry name" value="SGNH hydrolase"/>
    <property type="match status" value="1"/>
</dbReference>
<dbReference type="AlphaFoldDB" id="A0A318GXN1"/>
<reference evidence="1 2" key="1">
    <citation type="submission" date="2018-05" db="EMBL/GenBank/DDBJ databases">
        <title>Genomic Encyclopedia of Type Strains, Phase IV (KMG-IV): sequencing the most valuable type-strain genomes for metagenomic binning, comparative biology and taxonomic classification.</title>
        <authorList>
            <person name="Goeker M."/>
        </authorList>
    </citation>
    <scope>NUCLEOTIDE SEQUENCE [LARGE SCALE GENOMIC DNA]</scope>
    <source>
        <strain evidence="1 2">DSM 566</strain>
    </source>
</reference>
<sequence length="296" mass="32352">MKFTLRKKWAVAGSFIALLLFAEVAARLSGVIDFPLYLASSEIGYEFAPNQSGTFLGGKRWNYNEYGMGSGPFLPKDGVIDILLVGDSVVLGGNKFDMSERLGAQLERELGVGYKVWPISAGSWALLNELAWMRHNKAVVEAVDTVVIVSNAGDFAVPSSWSCEETHPRSLPYSALVHLVKKYSGVIPLCTEVPPKKLLFRDRSLTQDLIDFSVLFSHKTVAVYYPNKGELLARSVPSGGVDVFQKTFSSAGVRIIDGVLGDKGWGLEYYGDDVHPNSAGYGFMAKYLSLALKGHD</sequence>
<comment type="caution">
    <text evidence="1">The sequence shown here is derived from an EMBL/GenBank/DDBJ whole genome shotgun (WGS) entry which is preliminary data.</text>
</comment>
<gene>
    <name evidence="1" type="ORF">C7444_12113</name>
</gene>
<dbReference type="OrthoDB" id="8904218at2"/>
<dbReference type="SUPFAM" id="SSF52266">
    <property type="entry name" value="SGNH hydrolase"/>
    <property type="match status" value="1"/>
</dbReference>
<dbReference type="EMBL" id="QJJS01000021">
    <property type="protein sequence ID" value="PXW93249.1"/>
    <property type="molecule type" value="Genomic_DNA"/>
</dbReference>
<organism evidence="1 2">
    <name type="scientific">Sphaerotilus hippei</name>
    <dbReference type="NCBI Taxonomy" id="744406"/>
    <lineage>
        <taxon>Bacteria</taxon>
        <taxon>Pseudomonadati</taxon>
        <taxon>Pseudomonadota</taxon>
        <taxon>Betaproteobacteria</taxon>
        <taxon>Burkholderiales</taxon>
        <taxon>Sphaerotilaceae</taxon>
        <taxon>Sphaerotilus</taxon>
    </lineage>
</organism>
<dbReference type="GO" id="GO:0016788">
    <property type="term" value="F:hydrolase activity, acting on ester bonds"/>
    <property type="evidence" value="ECO:0007669"/>
    <property type="project" value="UniProtKB-ARBA"/>
</dbReference>
<evidence type="ECO:0000313" key="2">
    <source>
        <dbReference type="Proteomes" id="UP000247811"/>
    </source>
</evidence>
<evidence type="ECO:0000313" key="1">
    <source>
        <dbReference type="EMBL" id="PXW93249.1"/>
    </source>
</evidence>
<accession>A0A318GXN1</accession>
<proteinExistence type="predicted"/>
<dbReference type="InterPro" id="IPR036514">
    <property type="entry name" value="SGNH_hydro_sf"/>
</dbReference>
<dbReference type="Proteomes" id="UP000247811">
    <property type="component" value="Unassembled WGS sequence"/>
</dbReference>